<dbReference type="GeneID" id="95393787"/>
<keyword evidence="2" id="KW-0482">Metalloprotease</keyword>
<protein>
    <submittedName>
        <fullName evidence="2">Putative metalloprotease</fullName>
    </submittedName>
</protein>
<evidence type="ECO:0000313" key="3">
    <source>
        <dbReference type="Proteomes" id="UP000579945"/>
    </source>
</evidence>
<dbReference type="RefSeq" id="WP_183658064.1">
    <property type="nucleotide sequence ID" value="NZ_BAAAXX010000013.1"/>
</dbReference>
<accession>A0A7W5VBC5</accession>
<dbReference type="Proteomes" id="UP000579945">
    <property type="component" value="Unassembled WGS sequence"/>
</dbReference>
<reference evidence="2 3" key="1">
    <citation type="submission" date="2020-08" db="EMBL/GenBank/DDBJ databases">
        <title>Sequencing the genomes of 1000 actinobacteria strains.</title>
        <authorList>
            <person name="Klenk H.-P."/>
        </authorList>
    </citation>
    <scope>NUCLEOTIDE SEQUENCE [LARGE SCALE GENOMIC DNA]</scope>
    <source>
        <strain evidence="2 3">DSM 44320</strain>
    </source>
</reference>
<sequence>MKLRSIMALACAAALWLCGTATAGTYPVEQRVLTDNALYGMGRLPRSACEEQPVAPGHRAAAKRYLGGIMHCLEATWEQYLSENGVQFKGARLKFVTGDYCGTERRLDSDSVYCHDARAVVYKLGTSWLQDPSDLWLLYNTATRYGEHVQRLVDIVHSVDVEAFYDSQAERAERVRRYHLQSACLASAFIKSVWPLEGRSSRDWKYLQQIVQGDVPGQQRLYGKTANIRLWNARGFATGDPASCNTWKAPAGEVA</sequence>
<dbReference type="AlphaFoldDB" id="A0A7W5VBC5"/>
<keyword evidence="2" id="KW-0378">Hydrolase</keyword>
<comment type="caution">
    <text evidence="2">The sequence shown here is derived from an EMBL/GenBank/DDBJ whole genome shotgun (WGS) entry which is preliminary data.</text>
</comment>
<dbReference type="GO" id="GO:0006508">
    <property type="term" value="P:proteolysis"/>
    <property type="evidence" value="ECO:0007669"/>
    <property type="project" value="UniProtKB-KW"/>
</dbReference>
<proteinExistence type="predicted"/>
<dbReference type="GO" id="GO:0008237">
    <property type="term" value="F:metallopeptidase activity"/>
    <property type="evidence" value="ECO:0007669"/>
    <property type="project" value="UniProtKB-KW"/>
</dbReference>
<evidence type="ECO:0000313" key="2">
    <source>
        <dbReference type="EMBL" id="MBB3731711.1"/>
    </source>
</evidence>
<name>A0A7W5VBC5_9ACTN</name>
<keyword evidence="3" id="KW-1185">Reference proteome</keyword>
<keyword evidence="2" id="KW-0645">Protease</keyword>
<evidence type="ECO:0000256" key="1">
    <source>
        <dbReference type="SAM" id="SignalP"/>
    </source>
</evidence>
<dbReference type="EMBL" id="JACIBV010000001">
    <property type="protein sequence ID" value="MBB3731711.1"/>
    <property type="molecule type" value="Genomic_DNA"/>
</dbReference>
<feature type="signal peptide" evidence="1">
    <location>
        <begin position="1"/>
        <end position="23"/>
    </location>
</feature>
<keyword evidence="1" id="KW-0732">Signal</keyword>
<feature type="chain" id="PRO_5030695488" evidence="1">
    <location>
        <begin position="24"/>
        <end position="255"/>
    </location>
</feature>
<gene>
    <name evidence="2" type="ORF">FHR33_007571</name>
</gene>
<organism evidence="2 3">
    <name type="scientific">Nonomuraea dietziae</name>
    <dbReference type="NCBI Taxonomy" id="65515"/>
    <lineage>
        <taxon>Bacteria</taxon>
        <taxon>Bacillati</taxon>
        <taxon>Actinomycetota</taxon>
        <taxon>Actinomycetes</taxon>
        <taxon>Streptosporangiales</taxon>
        <taxon>Streptosporangiaceae</taxon>
        <taxon>Nonomuraea</taxon>
    </lineage>
</organism>